<feature type="domain" description="CCHC-type" evidence="3">
    <location>
        <begin position="325"/>
        <end position="343"/>
    </location>
</feature>
<dbReference type="InterPro" id="IPR001878">
    <property type="entry name" value="Znf_CCHC"/>
</dbReference>
<feature type="domain" description="CCHC-type" evidence="3">
    <location>
        <begin position="299"/>
        <end position="315"/>
    </location>
</feature>
<feature type="compositionally biased region" description="Polar residues" evidence="2">
    <location>
        <begin position="93"/>
        <end position="109"/>
    </location>
</feature>
<feature type="coiled-coil region" evidence="1">
    <location>
        <begin position="686"/>
        <end position="713"/>
    </location>
</feature>
<evidence type="ECO:0000313" key="5">
    <source>
        <dbReference type="Proteomes" id="UP000786811"/>
    </source>
</evidence>
<dbReference type="OrthoDB" id="7698021at2759"/>
<sequence>MATAEASVNMKRKRPGTNNDVIQSSKAPKGNSGTRINSINIERKYKEILKTLDNKPTKKSANIKPNLSRSRTTSSSSDMATDDGWEKPKHPVKTQNEQASTSSGVNNNKPPDDDKIETPSKKYRQQPIFIKGEDIKQTAIKLTSDKINKNNIRIRQNDGNHTILASDKETYEAIKLKLIEIGEEFYTYTPLESKPQTVVLKNIYGNYTKEDILEELKNMNIENVTIIRITPIECKKSKFNKKHFIIQISPQSKKKNLTQIKKIASQDAMWEHLIKNNILQCKNCQRLGHTSSQCHMTYRCVKCGRSDHERGKCPINLEKPKTNLKCVNCGETGHPASYAGCPFRKFVKTETFEPNKRRVRTQTNNTRIFMATPKQQINERNADGLRQENAWPGLPKPRQPMNFNRVEQPAYYNTTTSYQNTRQGSQEQQVPQWANAMLQGLNNLSQQVVGLSNNKLRPSEANQLLKIIAINVNSIKHNARRLELLRLLNKTNPDIVLLSETKLNNNHKITFKDYDLIRTDRPNSINGGGTAVLIKRDLNYDIIKHPSSMNNELVEYTIINLHTDRKPDSQTYLDICITNLQLVDLEDNKIKTYPYDSDHLALGFTAKLPNDQEYLNDKTKQHRFNYKATKWPKFTRNLQQKYQEIIPDDKNLDIEEIDNYISNLSQTIVKSIEEVVPKFKPQNSVLKFLNSRIKKLQKNKSELLTKLHKLQKKYSIDKESEIKKTKDLIKIVKAELRSEFAKATTNYYAEQLKEINHKDASTFFPKINRFLRKKNNIHIGDQVLNRTDPIIEKLKIENNDNEEKITITDPVIKLDIIGEFLQSINSARYLNEGTRIKEIVDKEANLIKNKLIEKRNNKS</sequence>
<dbReference type="SUPFAM" id="SSF57756">
    <property type="entry name" value="Retrovirus zinc finger-like domains"/>
    <property type="match status" value="1"/>
</dbReference>
<evidence type="ECO:0000259" key="3">
    <source>
        <dbReference type="SMART" id="SM00343"/>
    </source>
</evidence>
<dbReference type="GO" id="GO:0008270">
    <property type="term" value="F:zinc ion binding"/>
    <property type="evidence" value="ECO:0007669"/>
    <property type="project" value="InterPro"/>
</dbReference>
<accession>A0A8J2MU24</accession>
<dbReference type="GO" id="GO:0003824">
    <property type="term" value="F:catalytic activity"/>
    <property type="evidence" value="ECO:0007669"/>
    <property type="project" value="InterPro"/>
</dbReference>
<dbReference type="InterPro" id="IPR036691">
    <property type="entry name" value="Endo/exonu/phosph_ase_sf"/>
</dbReference>
<evidence type="ECO:0000313" key="4">
    <source>
        <dbReference type="EMBL" id="CAG5109388.1"/>
    </source>
</evidence>
<dbReference type="SMART" id="SM00343">
    <property type="entry name" value="ZnF_C2HC"/>
    <property type="match status" value="3"/>
</dbReference>
<feature type="domain" description="CCHC-type" evidence="3">
    <location>
        <begin position="280"/>
        <end position="296"/>
    </location>
</feature>
<feature type="region of interest" description="Disordered" evidence="2">
    <location>
        <begin position="1"/>
        <end position="124"/>
    </location>
</feature>
<feature type="compositionally biased region" description="Basic and acidic residues" evidence="2">
    <location>
        <begin position="41"/>
        <end position="56"/>
    </location>
</feature>
<dbReference type="InterPro" id="IPR036875">
    <property type="entry name" value="Znf_CCHC_sf"/>
</dbReference>
<feature type="compositionally biased region" description="Polar residues" evidence="2">
    <location>
        <begin position="16"/>
        <end position="40"/>
    </location>
</feature>
<dbReference type="Gene3D" id="3.60.10.10">
    <property type="entry name" value="Endonuclease/exonuclease/phosphatase"/>
    <property type="match status" value="1"/>
</dbReference>
<dbReference type="Proteomes" id="UP000786811">
    <property type="component" value="Unassembled WGS sequence"/>
</dbReference>
<feature type="compositionally biased region" description="Basic and acidic residues" evidence="2">
    <location>
        <begin position="110"/>
        <end position="120"/>
    </location>
</feature>
<protein>
    <submittedName>
        <fullName evidence="4">Similar to ORF1: Nucleic-acid-binding protein from transposon X-element (Drosophila melanogaster)</fullName>
    </submittedName>
</protein>
<dbReference type="GO" id="GO:0003676">
    <property type="term" value="F:nucleic acid binding"/>
    <property type="evidence" value="ECO:0007669"/>
    <property type="project" value="InterPro"/>
</dbReference>
<feature type="non-terminal residue" evidence="4">
    <location>
        <position position="859"/>
    </location>
</feature>
<keyword evidence="5" id="KW-1185">Reference proteome</keyword>
<reference evidence="4" key="1">
    <citation type="submission" date="2021-04" db="EMBL/GenBank/DDBJ databases">
        <authorList>
            <person name="Chebbi M.A.C M."/>
        </authorList>
    </citation>
    <scope>NUCLEOTIDE SEQUENCE</scope>
</reference>
<organism evidence="4 5">
    <name type="scientific">Cotesia congregata</name>
    <name type="common">Parasitoid wasp</name>
    <name type="synonym">Apanteles congregatus</name>
    <dbReference type="NCBI Taxonomy" id="51543"/>
    <lineage>
        <taxon>Eukaryota</taxon>
        <taxon>Metazoa</taxon>
        <taxon>Ecdysozoa</taxon>
        <taxon>Arthropoda</taxon>
        <taxon>Hexapoda</taxon>
        <taxon>Insecta</taxon>
        <taxon>Pterygota</taxon>
        <taxon>Neoptera</taxon>
        <taxon>Endopterygota</taxon>
        <taxon>Hymenoptera</taxon>
        <taxon>Apocrita</taxon>
        <taxon>Ichneumonoidea</taxon>
        <taxon>Braconidae</taxon>
        <taxon>Microgastrinae</taxon>
        <taxon>Cotesia</taxon>
    </lineage>
</organism>
<comment type="caution">
    <text evidence="4">The sequence shown here is derived from an EMBL/GenBank/DDBJ whole genome shotgun (WGS) entry which is preliminary data.</text>
</comment>
<proteinExistence type="predicted"/>
<gene>
    <name evidence="4" type="ORF">HICCMSTLAB_LOCUS14024</name>
</gene>
<keyword evidence="1" id="KW-0175">Coiled coil</keyword>
<feature type="compositionally biased region" description="Low complexity" evidence="2">
    <location>
        <begin position="68"/>
        <end position="77"/>
    </location>
</feature>
<dbReference type="InterPro" id="IPR005135">
    <property type="entry name" value="Endo/exonuclease/phosphatase"/>
</dbReference>
<dbReference type="AlphaFoldDB" id="A0A8J2MU24"/>
<evidence type="ECO:0000256" key="2">
    <source>
        <dbReference type="SAM" id="MobiDB-lite"/>
    </source>
</evidence>
<evidence type="ECO:0000256" key="1">
    <source>
        <dbReference type="SAM" id="Coils"/>
    </source>
</evidence>
<dbReference type="SUPFAM" id="SSF56219">
    <property type="entry name" value="DNase I-like"/>
    <property type="match status" value="1"/>
</dbReference>
<dbReference type="Pfam" id="PF03372">
    <property type="entry name" value="Exo_endo_phos"/>
    <property type="match status" value="1"/>
</dbReference>
<name>A0A8J2MU24_COTCN</name>
<dbReference type="EMBL" id="CAJNRD030001336">
    <property type="protein sequence ID" value="CAG5109388.1"/>
    <property type="molecule type" value="Genomic_DNA"/>
</dbReference>